<sequence>MSGYWRGLSGYTRRHFDDVMRDTMETYQCIDVHQAQQRLAQGAVMVDIRDAQSFALGHANGALHLSNNNLNDFISSTDTSLPVLVMCYHGNSSKSAADYLHAQGFTTAYSIDGGFDAWRAAFPQQVTSGAE</sequence>
<comment type="function">
    <text evidence="3">Transferase that catalyzes the transfer of sulfur from thiosulfate to thiophilic acceptors such as cyanide or dithiols. May function in a CysM-independent thiosulfate assimilation pathway by catalyzing the conversion of thiosulfate to sulfite, which can then be used for L-cysteine biosynthesis.</text>
</comment>
<dbReference type="InterPro" id="IPR036873">
    <property type="entry name" value="Rhodanese-like_dom_sf"/>
</dbReference>
<dbReference type="GO" id="GO:0004792">
    <property type="term" value="F:thiosulfate-cyanide sulfurtransferase activity"/>
    <property type="evidence" value="ECO:0007669"/>
    <property type="project" value="UniProtKB-UniRule"/>
</dbReference>
<dbReference type="PANTHER" id="PTHR43031">
    <property type="entry name" value="FAD-DEPENDENT OXIDOREDUCTASE"/>
    <property type="match status" value="1"/>
</dbReference>
<dbReference type="NCBIfam" id="NF001195">
    <property type="entry name" value="PRK00162.1"/>
    <property type="match status" value="1"/>
</dbReference>
<dbReference type="OrthoDB" id="9811849at2"/>
<dbReference type="AlphaFoldDB" id="A0A0H3L152"/>
<dbReference type="PATRIC" id="fig|932677.3.peg.3394"/>
<dbReference type="EMBL" id="AP012032">
    <property type="protein sequence ID" value="BAK12999.1"/>
    <property type="molecule type" value="Genomic_DNA"/>
</dbReference>
<dbReference type="CDD" id="cd01444">
    <property type="entry name" value="GlpE_ST"/>
    <property type="match status" value="1"/>
</dbReference>
<comment type="catalytic activity">
    <reaction evidence="3">
        <text>thiosulfate + [thioredoxin]-dithiol = [thioredoxin]-disulfide + hydrogen sulfide + sulfite + 2 H(+)</text>
        <dbReference type="Rhea" id="RHEA:83859"/>
        <dbReference type="Rhea" id="RHEA-COMP:10698"/>
        <dbReference type="Rhea" id="RHEA-COMP:10700"/>
        <dbReference type="ChEBI" id="CHEBI:15378"/>
        <dbReference type="ChEBI" id="CHEBI:17359"/>
        <dbReference type="ChEBI" id="CHEBI:29919"/>
        <dbReference type="ChEBI" id="CHEBI:29950"/>
        <dbReference type="ChEBI" id="CHEBI:33542"/>
        <dbReference type="ChEBI" id="CHEBI:50058"/>
    </reaction>
</comment>
<evidence type="ECO:0000259" key="4">
    <source>
        <dbReference type="PROSITE" id="PS50206"/>
    </source>
</evidence>
<organism evidence="5 6">
    <name type="scientific">Pantoea ananatis (strain AJ13355)</name>
    <dbReference type="NCBI Taxonomy" id="932677"/>
    <lineage>
        <taxon>Bacteria</taxon>
        <taxon>Pseudomonadati</taxon>
        <taxon>Pseudomonadota</taxon>
        <taxon>Gammaproteobacteria</taxon>
        <taxon>Enterobacterales</taxon>
        <taxon>Erwiniaceae</taxon>
        <taxon>Pantoea</taxon>
    </lineage>
</organism>
<keyword evidence="1 3" id="KW-0963">Cytoplasm</keyword>
<dbReference type="PANTHER" id="PTHR43031:SF6">
    <property type="entry name" value="THIOSULFATE SULFURTRANSFERASE GLPE"/>
    <property type="match status" value="1"/>
</dbReference>
<feature type="domain" description="Rhodanese" evidence="4">
    <location>
        <begin position="39"/>
        <end position="127"/>
    </location>
</feature>
<evidence type="ECO:0000313" key="5">
    <source>
        <dbReference type="EMBL" id="BAK12999.1"/>
    </source>
</evidence>
<evidence type="ECO:0000256" key="2">
    <source>
        <dbReference type="ARBA" id="ARBA00022679"/>
    </source>
</evidence>
<evidence type="ECO:0000256" key="3">
    <source>
        <dbReference type="HAMAP-Rule" id="MF_01009"/>
    </source>
</evidence>
<dbReference type="SUPFAM" id="SSF52821">
    <property type="entry name" value="Rhodanese/Cell cycle control phosphatase"/>
    <property type="match status" value="1"/>
</dbReference>
<dbReference type="HAMAP" id="MF_01009">
    <property type="entry name" value="Thiosulf_sulfurtr"/>
    <property type="match status" value="1"/>
</dbReference>
<comment type="subcellular location">
    <subcellularLocation>
        <location evidence="3">Cytoplasm</location>
    </subcellularLocation>
</comment>
<accession>A0A0H3L152</accession>
<protein>
    <recommendedName>
        <fullName evidence="3">Thiosulfate sulfurtransferase GlpE</fullName>
        <ecNumber evidence="3">2.8.1.1</ecNumber>
    </recommendedName>
</protein>
<dbReference type="KEGG" id="paj:PAJ_2919"/>
<evidence type="ECO:0000313" key="6">
    <source>
        <dbReference type="Proteomes" id="UP000006690"/>
    </source>
</evidence>
<comment type="catalytic activity">
    <reaction evidence="3">
        <text>thiosulfate + hydrogen cyanide = thiocyanate + sulfite + 2 H(+)</text>
        <dbReference type="Rhea" id="RHEA:16881"/>
        <dbReference type="ChEBI" id="CHEBI:15378"/>
        <dbReference type="ChEBI" id="CHEBI:17359"/>
        <dbReference type="ChEBI" id="CHEBI:18022"/>
        <dbReference type="ChEBI" id="CHEBI:18407"/>
        <dbReference type="ChEBI" id="CHEBI:33542"/>
        <dbReference type="EC" id="2.8.1.1"/>
    </reaction>
</comment>
<dbReference type="Pfam" id="PF00581">
    <property type="entry name" value="Rhodanese"/>
    <property type="match status" value="1"/>
</dbReference>
<dbReference type="Proteomes" id="UP000006690">
    <property type="component" value="Chromosome"/>
</dbReference>
<comment type="similarity">
    <text evidence="3">Belongs to the GlpE family.</text>
</comment>
<dbReference type="HOGENOM" id="CLU_089574_14_0_6"/>
<proteinExistence type="inferred from homology"/>
<dbReference type="Gene3D" id="3.40.250.10">
    <property type="entry name" value="Rhodanese-like domain"/>
    <property type="match status" value="1"/>
</dbReference>
<dbReference type="GO" id="GO:0103041">
    <property type="term" value="F:thiosulfate-thioredoxin sulfurtransferase activity"/>
    <property type="evidence" value="ECO:0007669"/>
    <property type="project" value="RHEA"/>
</dbReference>
<gene>
    <name evidence="3 5" type="primary">glpE</name>
    <name evidence="5" type="ordered locus">PAJ_2919</name>
</gene>
<dbReference type="PROSITE" id="PS50206">
    <property type="entry name" value="RHODANESE_3"/>
    <property type="match status" value="1"/>
</dbReference>
<dbReference type="SMART" id="SM00450">
    <property type="entry name" value="RHOD"/>
    <property type="match status" value="1"/>
</dbReference>
<dbReference type="eggNOG" id="COG0607">
    <property type="taxonomic scope" value="Bacteria"/>
</dbReference>
<dbReference type="EC" id="2.8.1.1" evidence="3"/>
<feature type="active site" description="Cysteine persulfide intermediate" evidence="3">
    <location>
        <position position="87"/>
    </location>
</feature>
<dbReference type="GO" id="GO:0005737">
    <property type="term" value="C:cytoplasm"/>
    <property type="evidence" value="ECO:0007669"/>
    <property type="project" value="UniProtKB-SubCell"/>
</dbReference>
<dbReference type="InterPro" id="IPR001763">
    <property type="entry name" value="Rhodanese-like_dom"/>
</dbReference>
<name>A0A0H3L152_PANAA</name>
<evidence type="ECO:0000256" key="1">
    <source>
        <dbReference type="ARBA" id="ARBA00022490"/>
    </source>
</evidence>
<keyword evidence="2 3" id="KW-0808">Transferase</keyword>
<reference evidence="6" key="1">
    <citation type="journal article" date="2012" name="Appl. Microbiol. Biotechnol.">
        <title>The complete genome sequence of Pantoea ananatis AJ13355, an organism with great biotechnological potential.</title>
        <authorList>
            <person name="Hara Y."/>
            <person name="Kadotani N."/>
            <person name="Izui H."/>
            <person name="Katashkina J.I."/>
            <person name="Kuvaeva T.M."/>
            <person name="Andreeva I.G."/>
            <person name="Golubeva L.I."/>
            <person name="Malko D.B."/>
            <person name="Makeev V.J."/>
            <person name="Mashko S.V."/>
            <person name="Kozlov Y.I."/>
        </authorList>
    </citation>
    <scope>NUCLEOTIDE SEQUENCE [LARGE SCALE GENOMIC DNA]</scope>
    <source>
        <strain evidence="6">AJ13355</strain>
    </source>
</reference>
<dbReference type="InterPro" id="IPR050229">
    <property type="entry name" value="GlpE_sulfurtransferase"/>
</dbReference>
<dbReference type="InterPro" id="IPR023695">
    <property type="entry name" value="Thiosulf_sulfurTrfase"/>
</dbReference>